<evidence type="ECO:0000256" key="5">
    <source>
        <dbReference type="ARBA" id="ARBA00023136"/>
    </source>
</evidence>
<dbReference type="Pfam" id="PF03772">
    <property type="entry name" value="Competence"/>
    <property type="match status" value="1"/>
</dbReference>
<evidence type="ECO:0000256" key="6">
    <source>
        <dbReference type="SAM" id="Phobius"/>
    </source>
</evidence>
<evidence type="ECO:0000313" key="8">
    <source>
        <dbReference type="EMBL" id="TBU97850.1"/>
    </source>
</evidence>
<evidence type="ECO:0000256" key="2">
    <source>
        <dbReference type="ARBA" id="ARBA00022475"/>
    </source>
</evidence>
<dbReference type="NCBIfam" id="TIGR00361">
    <property type="entry name" value="ComEC_Rec2"/>
    <property type="match status" value="1"/>
</dbReference>
<name>A0A4Q9RCS2_9GAMM</name>
<evidence type="ECO:0000256" key="1">
    <source>
        <dbReference type="ARBA" id="ARBA00004651"/>
    </source>
</evidence>
<dbReference type="InterPro" id="IPR004797">
    <property type="entry name" value="Competence_ComEC/Rec2"/>
</dbReference>
<feature type="transmembrane region" description="Helical" evidence="6">
    <location>
        <begin position="352"/>
        <end position="373"/>
    </location>
</feature>
<gene>
    <name evidence="8" type="ORF">DNJ96_07780</name>
</gene>
<sequence>MMALLAGLLTLRFLPALPGPWLLAGLGLLALGALCSRLSRPLGLYALGLCWACSSAQWALDDRLSEERDGRTFWLEGRVVGLPEHQQGVVRFILEDVQSRHTGLPGRLRLAWYGGPGVRAGERWRLAARLKRPHGMVNPQSFDYQAWLLARRIGATGTIKAGRLLDEPPSVVGFRDRLRTRLLQVDAAGRAGALAALVVGDGSGLSMADWRVLQDTGTVHLMVISGQHVSLLAGWLYASVALLARWGLWPGRWPWWHGACALALAGALGYGWLAGFEVPVRRACAMVAAVLLWRLAFRHLGVWLPLALAMLLVLLVEPLASLQAGFWLSFASVALLVLAFAGRAGRWRWWQVLWRAQWIMALGLLPMSLALGLPISFSGPLANMLAVPWVGLVVPLALLGSLLLALPWLGEAMLWLAGWALALLMEVLAFLASWQDAWLAPALSFWALCCVALGCLLPVLPNGVPGRILGIPLLLPLFFAGPEPPEAAQAEIWMFDVGQGLAVLVRTRQHALLYDAGARHADFDLGERVVFPSLRRLGVRRLDTLLLSHADNDHAGGAAAIARSMPVAEVIAGEPRRMAAALRAGACESGRRWRWDGVDFSLWQWERASSGNQASCVLLVEAAGERILLTGDIDSATERAWLASSMAGPLDWLLLPHHGSRSSSSMALLATTSPSAVLVSRGLHNAFGHPHPSVLARVRQVGAHVHDSAEQGAVRIRLGRFEPAWVARSQRRFWR</sequence>
<dbReference type="PANTHER" id="PTHR30619">
    <property type="entry name" value="DNA INTERNALIZATION/COMPETENCE PROTEIN COMEC/REC2"/>
    <property type="match status" value="1"/>
</dbReference>
<dbReference type="EMBL" id="QJUP01000008">
    <property type="protein sequence ID" value="TBU97850.1"/>
    <property type="molecule type" value="Genomic_DNA"/>
</dbReference>
<dbReference type="SMART" id="SM00849">
    <property type="entry name" value="Lactamase_B"/>
    <property type="match status" value="1"/>
</dbReference>
<dbReference type="GO" id="GO:0030420">
    <property type="term" value="P:establishment of competence for transformation"/>
    <property type="evidence" value="ECO:0007669"/>
    <property type="project" value="InterPro"/>
</dbReference>
<dbReference type="SUPFAM" id="SSF56281">
    <property type="entry name" value="Metallo-hydrolase/oxidoreductase"/>
    <property type="match status" value="1"/>
</dbReference>
<feature type="transmembrane region" description="Helical" evidence="6">
    <location>
        <begin position="438"/>
        <end position="460"/>
    </location>
</feature>
<dbReference type="InterPro" id="IPR025405">
    <property type="entry name" value="DUF4131"/>
</dbReference>
<dbReference type="Pfam" id="PF00753">
    <property type="entry name" value="Lactamase_B"/>
    <property type="match status" value="1"/>
</dbReference>
<keyword evidence="2" id="KW-1003">Cell membrane</keyword>
<keyword evidence="5 6" id="KW-0472">Membrane</keyword>
<feature type="transmembrane region" description="Helical" evidence="6">
    <location>
        <begin position="295"/>
        <end position="316"/>
    </location>
</feature>
<proteinExistence type="predicted"/>
<dbReference type="InterPro" id="IPR035681">
    <property type="entry name" value="ComA-like_MBL"/>
</dbReference>
<dbReference type="InterPro" id="IPR004477">
    <property type="entry name" value="ComEC_N"/>
</dbReference>
<feature type="transmembrane region" description="Helical" evidence="6">
    <location>
        <begin position="229"/>
        <end position="249"/>
    </location>
</feature>
<keyword evidence="4 6" id="KW-1133">Transmembrane helix</keyword>
<feature type="transmembrane region" description="Helical" evidence="6">
    <location>
        <begin position="413"/>
        <end position="432"/>
    </location>
</feature>
<evidence type="ECO:0000259" key="7">
    <source>
        <dbReference type="SMART" id="SM00849"/>
    </source>
</evidence>
<comment type="caution">
    <text evidence="8">The sequence shown here is derived from an EMBL/GenBank/DDBJ whole genome shotgun (WGS) entry which is preliminary data.</text>
</comment>
<evidence type="ECO:0000313" key="9">
    <source>
        <dbReference type="Proteomes" id="UP000292639"/>
    </source>
</evidence>
<accession>A0A4Q9RCS2</accession>
<evidence type="ECO:0000256" key="4">
    <source>
        <dbReference type="ARBA" id="ARBA00022989"/>
    </source>
</evidence>
<feature type="transmembrane region" description="Helical" evidence="6">
    <location>
        <begin position="322"/>
        <end position="340"/>
    </location>
</feature>
<dbReference type="InterPro" id="IPR052159">
    <property type="entry name" value="Competence_DNA_uptake"/>
</dbReference>
<dbReference type="Pfam" id="PF13567">
    <property type="entry name" value="DUF4131"/>
    <property type="match status" value="1"/>
</dbReference>
<protein>
    <submittedName>
        <fullName evidence="8">DNA internalization-related competence protein ComEC/Rec2</fullName>
    </submittedName>
</protein>
<dbReference type="OrthoDB" id="9761531at2"/>
<dbReference type="Proteomes" id="UP000292639">
    <property type="component" value="Unassembled WGS sequence"/>
</dbReference>
<dbReference type="AlphaFoldDB" id="A0A4Q9RCS2"/>
<dbReference type="Gene3D" id="3.60.15.10">
    <property type="entry name" value="Ribonuclease Z/Hydroxyacylglutathione hydrolase-like"/>
    <property type="match status" value="1"/>
</dbReference>
<dbReference type="InterPro" id="IPR036866">
    <property type="entry name" value="RibonucZ/Hydroxyglut_hydro"/>
</dbReference>
<dbReference type="GO" id="GO:0005886">
    <property type="term" value="C:plasma membrane"/>
    <property type="evidence" value="ECO:0007669"/>
    <property type="project" value="UniProtKB-SubCell"/>
</dbReference>
<dbReference type="PANTHER" id="PTHR30619:SF1">
    <property type="entry name" value="RECOMBINATION PROTEIN 2"/>
    <property type="match status" value="1"/>
</dbReference>
<keyword evidence="3 6" id="KW-0812">Transmembrane</keyword>
<dbReference type="CDD" id="cd07731">
    <property type="entry name" value="ComA-like_MBL-fold"/>
    <property type="match status" value="1"/>
</dbReference>
<dbReference type="NCBIfam" id="TIGR00360">
    <property type="entry name" value="ComEC_N-term"/>
    <property type="match status" value="1"/>
</dbReference>
<feature type="transmembrane region" description="Helical" evidence="6">
    <location>
        <begin position="255"/>
        <end position="274"/>
    </location>
</feature>
<dbReference type="InterPro" id="IPR001279">
    <property type="entry name" value="Metallo-B-lactamas"/>
</dbReference>
<reference evidence="8 9" key="1">
    <citation type="submission" date="2018-06" db="EMBL/GenBank/DDBJ databases">
        <title>Three novel Pseudomonas species isolated from symptomatic oak.</title>
        <authorList>
            <person name="Bueno-Gonzalez V."/>
            <person name="Brady C."/>
        </authorList>
    </citation>
    <scope>NUCLEOTIDE SEQUENCE [LARGE SCALE GENOMIC DNA]</scope>
    <source>
        <strain evidence="8 9">P17C</strain>
    </source>
</reference>
<organism evidence="8 9">
    <name type="scientific">Stutzerimonas kirkiae</name>
    <dbReference type="NCBI Taxonomy" id="2211392"/>
    <lineage>
        <taxon>Bacteria</taxon>
        <taxon>Pseudomonadati</taxon>
        <taxon>Pseudomonadota</taxon>
        <taxon>Gammaproteobacteria</taxon>
        <taxon>Pseudomonadales</taxon>
        <taxon>Pseudomonadaceae</taxon>
        <taxon>Stutzerimonas</taxon>
    </lineage>
</organism>
<comment type="subcellular location">
    <subcellularLocation>
        <location evidence="1">Cell membrane</location>
        <topology evidence="1">Multi-pass membrane protein</topology>
    </subcellularLocation>
</comment>
<evidence type="ECO:0000256" key="3">
    <source>
        <dbReference type="ARBA" id="ARBA00022692"/>
    </source>
</evidence>
<feature type="domain" description="Metallo-beta-lactamase" evidence="7">
    <location>
        <begin position="499"/>
        <end position="683"/>
    </location>
</feature>
<feature type="transmembrane region" description="Helical" evidence="6">
    <location>
        <begin position="385"/>
        <end position="406"/>
    </location>
</feature>
<keyword evidence="9" id="KW-1185">Reference proteome</keyword>